<dbReference type="Gene3D" id="3.40.50.300">
    <property type="entry name" value="P-loop containing nucleotide triphosphate hydrolases"/>
    <property type="match status" value="1"/>
</dbReference>
<feature type="domain" description="RecF/RecN/SMC N-terminal" evidence="9">
    <location>
        <begin position="3"/>
        <end position="334"/>
    </location>
</feature>
<evidence type="ECO:0000256" key="1">
    <source>
        <dbReference type="ARBA" id="ARBA00004496"/>
    </source>
</evidence>
<keyword evidence="4" id="KW-0963">Cytoplasm</keyword>
<evidence type="ECO:0000256" key="5">
    <source>
        <dbReference type="ARBA" id="ARBA00022705"/>
    </source>
</evidence>
<dbReference type="Pfam" id="PF02463">
    <property type="entry name" value="SMC_N"/>
    <property type="match status" value="1"/>
</dbReference>
<dbReference type="GO" id="GO:0006302">
    <property type="term" value="P:double-strand break repair"/>
    <property type="evidence" value="ECO:0007669"/>
    <property type="project" value="TreeGrafter"/>
</dbReference>
<dbReference type="PANTHER" id="PTHR32182">
    <property type="entry name" value="DNA REPLICATION AND REPAIR PROTEIN RECF"/>
    <property type="match status" value="1"/>
</dbReference>
<dbReference type="EMBL" id="UOFL01000171">
    <property type="protein sequence ID" value="VAW79319.1"/>
    <property type="molecule type" value="Genomic_DNA"/>
</dbReference>
<dbReference type="PROSITE" id="PS00617">
    <property type="entry name" value="RECF_1"/>
    <property type="match status" value="1"/>
</dbReference>
<sequence length="360" mass="41878">MSLKKIQINNFRLFDSVSFSPSQDLNIIYGDNASGKTTLLEAIYFLSRGRSFRTKHSDRLVKIDTDYFQLVAKIKYQNREIVTGIKREQKKTQVRFDGNELDKLSRLSSAIPVQLIQPDSHKLVEDGPSIRRQFLDWGVFHNESSFKDLWSRYRHVLKQRNAALRQQMAKSLIVAWDSELAETGNMINVMRLNYVQQLMEILPDYIQYQLGKIQFEINYYKGWKNEFDFHESLNANLSQDMDRGFTTTGAHRADLKFKVDGLLAQDKLSRGQQKILVSTLLLVQARLFQLTTGRKCILLIDDVAAELDEVRRDRLIDILQKNSFQLFVTSIEQDDKWQKYSEDKLIIECSNAQANILTCC</sequence>
<dbReference type="GO" id="GO:0005524">
    <property type="term" value="F:ATP binding"/>
    <property type="evidence" value="ECO:0007669"/>
    <property type="project" value="UniProtKB-KW"/>
</dbReference>
<dbReference type="NCBIfam" id="TIGR00611">
    <property type="entry name" value="recf"/>
    <property type="match status" value="1"/>
</dbReference>
<proteinExistence type="inferred from homology"/>
<dbReference type="PANTHER" id="PTHR32182:SF0">
    <property type="entry name" value="DNA REPLICATION AND REPAIR PROTEIN RECF"/>
    <property type="match status" value="1"/>
</dbReference>
<dbReference type="InterPro" id="IPR027417">
    <property type="entry name" value="P-loop_NTPase"/>
</dbReference>
<dbReference type="GO" id="GO:0006260">
    <property type="term" value="P:DNA replication"/>
    <property type="evidence" value="ECO:0007669"/>
    <property type="project" value="UniProtKB-KW"/>
</dbReference>
<dbReference type="InterPro" id="IPR018078">
    <property type="entry name" value="DNA-binding_RecF_CS"/>
</dbReference>
<dbReference type="PROSITE" id="PS00618">
    <property type="entry name" value="RECF_2"/>
    <property type="match status" value="1"/>
</dbReference>
<evidence type="ECO:0000256" key="3">
    <source>
        <dbReference type="ARBA" id="ARBA00020170"/>
    </source>
</evidence>
<dbReference type="HAMAP" id="MF_00365">
    <property type="entry name" value="RecF"/>
    <property type="match status" value="1"/>
</dbReference>
<dbReference type="InterPro" id="IPR001238">
    <property type="entry name" value="DNA-binding_RecF"/>
</dbReference>
<dbReference type="InterPro" id="IPR003395">
    <property type="entry name" value="RecF/RecN/SMC_N"/>
</dbReference>
<evidence type="ECO:0000256" key="7">
    <source>
        <dbReference type="ARBA" id="ARBA00022840"/>
    </source>
</evidence>
<evidence type="ECO:0000256" key="8">
    <source>
        <dbReference type="ARBA" id="ARBA00023125"/>
    </source>
</evidence>
<keyword evidence="6" id="KW-0547">Nucleotide-binding</keyword>
<protein>
    <recommendedName>
        <fullName evidence="3">DNA replication and repair protein RecF</fullName>
    </recommendedName>
</protein>
<keyword evidence="8" id="KW-0238">DNA-binding</keyword>
<evidence type="ECO:0000256" key="4">
    <source>
        <dbReference type="ARBA" id="ARBA00022490"/>
    </source>
</evidence>
<accession>A0A3B0YYN5</accession>
<evidence type="ECO:0000313" key="10">
    <source>
        <dbReference type="EMBL" id="VAW79319.1"/>
    </source>
</evidence>
<evidence type="ECO:0000259" key="9">
    <source>
        <dbReference type="Pfam" id="PF02463"/>
    </source>
</evidence>
<comment type="similarity">
    <text evidence="2">Belongs to the RecF family.</text>
</comment>
<comment type="subcellular location">
    <subcellularLocation>
        <location evidence="1">Cytoplasm</location>
    </subcellularLocation>
</comment>
<gene>
    <name evidence="10" type="ORF">MNBD_GAMMA12-470</name>
</gene>
<keyword evidence="7" id="KW-0067">ATP-binding</keyword>
<reference evidence="10" key="1">
    <citation type="submission" date="2018-06" db="EMBL/GenBank/DDBJ databases">
        <authorList>
            <person name="Zhirakovskaya E."/>
        </authorList>
    </citation>
    <scope>NUCLEOTIDE SEQUENCE</scope>
</reference>
<dbReference type="AlphaFoldDB" id="A0A3B0YYN5"/>
<organism evidence="10">
    <name type="scientific">hydrothermal vent metagenome</name>
    <dbReference type="NCBI Taxonomy" id="652676"/>
    <lineage>
        <taxon>unclassified sequences</taxon>
        <taxon>metagenomes</taxon>
        <taxon>ecological metagenomes</taxon>
    </lineage>
</organism>
<evidence type="ECO:0000256" key="6">
    <source>
        <dbReference type="ARBA" id="ARBA00022741"/>
    </source>
</evidence>
<dbReference type="Gene3D" id="1.20.1050.90">
    <property type="entry name" value="RecF/RecN/SMC, N-terminal domain"/>
    <property type="match status" value="1"/>
</dbReference>
<dbReference type="GO" id="GO:0000731">
    <property type="term" value="P:DNA synthesis involved in DNA repair"/>
    <property type="evidence" value="ECO:0007669"/>
    <property type="project" value="TreeGrafter"/>
</dbReference>
<evidence type="ECO:0000256" key="2">
    <source>
        <dbReference type="ARBA" id="ARBA00008016"/>
    </source>
</evidence>
<dbReference type="GO" id="GO:0003697">
    <property type="term" value="F:single-stranded DNA binding"/>
    <property type="evidence" value="ECO:0007669"/>
    <property type="project" value="InterPro"/>
</dbReference>
<name>A0A3B0YYN5_9ZZZZ</name>
<dbReference type="InterPro" id="IPR042174">
    <property type="entry name" value="RecF_2"/>
</dbReference>
<keyword evidence="5" id="KW-0235">DNA replication</keyword>
<dbReference type="GO" id="GO:0005737">
    <property type="term" value="C:cytoplasm"/>
    <property type="evidence" value="ECO:0007669"/>
    <property type="project" value="UniProtKB-SubCell"/>
</dbReference>
<dbReference type="SUPFAM" id="SSF52540">
    <property type="entry name" value="P-loop containing nucleoside triphosphate hydrolases"/>
    <property type="match status" value="1"/>
</dbReference>